<dbReference type="Proteomes" id="UP000823674">
    <property type="component" value="Chromosome A09"/>
</dbReference>
<evidence type="ECO:0000256" key="2">
    <source>
        <dbReference type="ARBA" id="ARBA00022737"/>
    </source>
</evidence>
<dbReference type="InterPro" id="IPR002885">
    <property type="entry name" value="PPR_rpt"/>
</dbReference>
<feature type="repeat" description="PPR" evidence="3">
    <location>
        <begin position="260"/>
        <end position="294"/>
    </location>
</feature>
<sequence length="624" mass="71102">MYRKLSLFTRANYARNEPRSSSKTLLRHLSTAVERLGFSNPNEHRADDDSSHTYGDINPRAGFYGNEVSVRTQQSQSSWSRNLNSNSDYWRSSDYNRNGWHSGSSKIEETLEEFDSYCENYLLKKALESMESLESMGHVLDLARLLRLVHLCGEDHLSLEDSLLRDAKVSLQGKIRVWVHHSDANYLKYYTDLVVEEFDVFCRQGNVKKALYTMDTLASLSHPVDLARLMGLAKLCGEVEASEEAKFVHGKIISLGCVLDVSSYHVLIEMYSNCGLMNEASSVFEEMPGKTLETWCVMIRCLAKNGLGEDAIDMFTRFKKNQGNKPDSGLFRGVFYACGLLGDVDEGLLHFMSMSKDYGIVPTMEDYVSVVEMLALPGLLDEALAFVERMPIEPNVDVWETLMNLSRVHGDLELGDRCAEIVEELDPTRLNQQSRDGYLPVKASDVEKASLKKRSGIHGLGRISNSRTHEYRAGDTNLPENDELLQILRNLRTHMLERGYVCQTKLALHDVDEESKENALLAHSERIAFARALLNTPPRNQFTILKNLRVCIDCHNAFKIMADIVGRPVVMRDAKRFHHLKDGKCSCKDYWLYDQLCRECCVLLVLDNIINMFLAFRVAFKKYY</sequence>
<dbReference type="PROSITE" id="PS51375">
    <property type="entry name" value="PPR"/>
    <property type="match status" value="1"/>
</dbReference>
<gene>
    <name evidence="5" type="primary">A09p068950.1_BraROA</name>
    <name evidence="5" type="ORF">IGI04_038133</name>
</gene>
<name>A0ABQ7LJC2_BRACM</name>
<dbReference type="Gene3D" id="1.25.40.10">
    <property type="entry name" value="Tetratricopeptide repeat domain"/>
    <property type="match status" value="2"/>
</dbReference>
<dbReference type="InterPro" id="IPR032867">
    <property type="entry name" value="DYW_dom"/>
</dbReference>
<evidence type="ECO:0000256" key="1">
    <source>
        <dbReference type="ARBA" id="ARBA00006643"/>
    </source>
</evidence>
<comment type="similarity">
    <text evidence="1">Belongs to the PPR family. PCMP-H subfamily.</text>
</comment>
<dbReference type="PANTHER" id="PTHR47926">
    <property type="entry name" value="PENTATRICOPEPTIDE REPEAT-CONTAINING PROTEIN"/>
    <property type="match status" value="1"/>
</dbReference>
<dbReference type="EMBL" id="JADBGQ010000008">
    <property type="protein sequence ID" value="KAG5386663.1"/>
    <property type="molecule type" value="Genomic_DNA"/>
</dbReference>
<accession>A0ABQ7LJC2</accession>
<dbReference type="Pfam" id="PF01535">
    <property type="entry name" value="PPR"/>
    <property type="match status" value="2"/>
</dbReference>
<dbReference type="Pfam" id="PF14432">
    <property type="entry name" value="DYW_deaminase"/>
    <property type="match status" value="1"/>
</dbReference>
<proteinExistence type="inferred from homology"/>
<keyword evidence="6" id="KW-1185">Reference proteome</keyword>
<evidence type="ECO:0000259" key="4">
    <source>
        <dbReference type="Pfam" id="PF14432"/>
    </source>
</evidence>
<dbReference type="NCBIfam" id="TIGR00756">
    <property type="entry name" value="PPR"/>
    <property type="match status" value="1"/>
</dbReference>
<evidence type="ECO:0000313" key="5">
    <source>
        <dbReference type="EMBL" id="KAG5386663.1"/>
    </source>
</evidence>
<protein>
    <recommendedName>
        <fullName evidence="4">DYW domain-containing protein</fullName>
    </recommendedName>
</protein>
<feature type="domain" description="DYW" evidence="4">
    <location>
        <begin position="499"/>
        <end position="591"/>
    </location>
</feature>
<dbReference type="PANTHER" id="PTHR47926:SF388">
    <property type="entry name" value="DYW DOMAIN-CONTAINING PROTEIN"/>
    <property type="match status" value="1"/>
</dbReference>
<keyword evidence="2" id="KW-0677">Repeat</keyword>
<reference evidence="5 6" key="1">
    <citation type="submission" date="2021-03" db="EMBL/GenBank/DDBJ databases">
        <authorList>
            <person name="King G.J."/>
            <person name="Bancroft I."/>
            <person name="Baten A."/>
            <person name="Bloomfield J."/>
            <person name="Borpatragohain P."/>
            <person name="He Z."/>
            <person name="Irish N."/>
            <person name="Irwin J."/>
            <person name="Liu K."/>
            <person name="Mauleon R.P."/>
            <person name="Moore J."/>
            <person name="Morris R."/>
            <person name="Ostergaard L."/>
            <person name="Wang B."/>
            <person name="Wells R."/>
        </authorList>
    </citation>
    <scope>NUCLEOTIDE SEQUENCE [LARGE SCALE GENOMIC DNA]</scope>
    <source>
        <strain evidence="5">R-o-18</strain>
        <tissue evidence="5">Leaf</tissue>
    </source>
</reference>
<comment type="caution">
    <text evidence="5">The sequence shown here is derived from an EMBL/GenBank/DDBJ whole genome shotgun (WGS) entry which is preliminary data.</text>
</comment>
<dbReference type="InterPro" id="IPR046960">
    <property type="entry name" value="PPR_At4g14850-like_plant"/>
</dbReference>
<evidence type="ECO:0000313" key="6">
    <source>
        <dbReference type="Proteomes" id="UP000823674"/>
    </source>
</evidence>
<organism evidence="5 6">
    <name type="scientific">Brassica rapa subsp. trilocularis</name>
    <dbReference type="NCBI Taxonomy" id="1813537"/>
    <lineage>
        <taxon>Eukaryota</taxon>
        <taxon>Viridiplantae</taxon>
        <taxon>Streptophyta</taxon>
        <taxon>Embryophyta</taxon>
        <taxon>Tracheophyta</taxon>
        <taxon>Spermatophyta</taxon>
        <taxon>Magnoliopsida</taxon>
        <taxon>eudicotyledons</taxon>
        <taxon>Gunneridae</taxon>
        <taxon>Pentapetalae</taxon>
        <taxon>rosids</taxon>
        <taxon>malvids</taxon>
        <taxon>Brassicales</taxon>
        <taxon>Brassicaceae</taxon>
        <taxon>Brassiceae</taxon>
        <taxon>Brassica</taxon>
    </lineage>
</organism>
<dbReference type="InterPro" id="IPR011990">
    <property type="entry name" value="TPR-like_helical_dom_sf"/>
</dbReference>
<evidence type="ECO:0000256" key="3">
    <source>
        <dbReference type="PROSITE-ProRule" id="PRU00708"/>
    </source>
</evidence>